<dbReference type="InterPro" id="IPR000212">
    <property type="entry name" value="DNA_helicase_UvrD/REP"/>
</dbReference>
<organism evidence="7 8">
    <name type="scientific">Clostridium tanneri</name>
    <dbReference type="NCBI Taxonomy" id="3037988"/>
    <lineage>
        <taxon>Bacteria</taxon>
        <taxon>Bacillati</taxon>
        <taxon>Bacillota</taxon>
        <taxon>Clostridia</taxon>
        <taxon>Eubacteriales</taxon>
        <taxon>Clostridiaceae</taxon>
        <taxon>Clostridium</taxon>
    </lineage>
</organism>
<dbReference type="EMBL" id="JARUJP010000010">
    <property type="protein sequence ID" value="MDW8801565.1"/>
    <property type="molecule type" value="Genomic_DNA"/>
</dbReference>
<evidence type="ECO:0000256" key="3">
    <source>
        <dbReference type="ARBA" id="ARBA00022806"/>
    </source>
</evidence>
<gene>
    <name evidence="7" type="ORF">P8V03_10415</name>
</gene>
<evidence type="ECO:0000313" key="8">
    <source>
        <dbReference type="Proteomes" id="UP001281656"/>
    </source>
</evidence>
<evidence type="ECO:0000256" key="2">
    <source>
        <dbReference type="ARBA" id="ARBA00022801"/>
    </source>
</evidence>
<dbReference type="InterPro" id="IPR027417">
    <property type="entry name" value="P-loop_NTPase"/>
</dbReference>
<keyword evidence="8" id="KW-1185">Reference proteome</keyword>
<dbReference type="PROSITE" id="PS51198">
    <property type="entry name" value="UVRD_HELICASE_ATP_BIND"/>
    <property type="match status" value="1"/>
</dbReference>
<dbReference type="InterPro" id="IPR027785">
    <property type="entry name" value="UvrD-like_helicase_C"/>
</dbReference>
<feature type="binding site" evidence="5">
    <location>
        <begin position="229"/>
        <end position="236"/>
    </location>
    <ligand>
        <name>ATP</name>
        <dbReference type="ChEBI" id="CHEBI:30616"/>
    </ligand>
</feature>
<evidence type="ECO:0000256" key="1">
    <source>
        <dbReference type="ARBA" id="ARBA00022741"/>
    </source>
</evidence>
<dbReference type="Pfam" id="PF13538">
    <property type="entry name" value="UvrD_C_2"/>
    <property type="match status" value="1"/>
</dbReference>
<keyword evidence="4 5" id="KW-0067">ATP-binding</keyword>
<dbReference type="Gene3D" id="3.40.50.300">
    <property type="entry name" value="P-loop containing nucleotide triphosphate hydrolases"/>
    <property type="match status" value="2"/>
</dbReference>
<evidence type="ECO:0000256" key="5">
    <source>
        <dbReference type="PROSITE-ProRule" id="PRU00560"/>
    </source>
</evidence>
<keyword evidence="2 5" id="KW-0378">Hydrolase</keyword>
<reference evidence="7 8" key="1">
    <citation type="submission" date="2023-04" db="EMBL/GenBank/DDBJ databases">
        <title>Clostridium tannerae sp. nov., isolated from the fecal material of an alpaca.</title>
        <authorList>
            <person name="Miller S."/>
            <person name="Hendry M."/>
            <person name="King J."/>
            <person name="Sankaranarayanan K."/>
            <person name="Lawson P.A."/>
        </authorList>
    </citation>
    <scope>NUCLEOTIDE SEQUENCE [LARGE SCALE GENOMIC DNA]</scope>
    <source>
        <strain evidence="7 8">A1-XYC3</strain>
    </source>
</reference>
<dbReference type="RefSeq" id="WP_318798106.1">
    <property type="nucleotide sequence ID" value="NZ_JARUJP010000010.1"/>
</dbReference>
<name>A0ABU4JTT3_9CLOT</name>
<evidence type="ECO:0000313" key="7">
    <source>
        <dbReference type="EMBL" id="MDW8801565.1"/>
    </source>
</evidence>
<keyword evidence="3 5" id="KW-0347">Helicase</keyword>
<evidence type="ECO:0000256" key="4">
    <source>
        <dbReference type="ARBA" id="ARBA00022840"/>
    </source>
</evidence>
<proteinExistence type="predicted"/>
<dbReference type="Proteomes" id="UP001281656">
    <property type="component" value="Unassembled WGS sequence"/>
</dbReference>
<comment type="caution">
    <text evidence="7">The sequence shown here is derived from an EMBL/GenBank/DDBJ whole genome shotgun (WGS) entry which is preliminary data.</text>
</comment>
<feature type="domain" description="UvrD-like helicase ATP-binding" evidence="6">
    <location>
        <begin position="208"/>
        <end position="583"/>
    </location>
</feature>
<dbReference type="PANTHER" id="PTHR11070">
    <property type="entry name" value="UVRD / RECB / PCRA DNA HELICASE FAMILY MEMBER"/>
    <property type="match status" value="1"/>
</dbReference>
<dbReference type="InterPro" id="IPR014016">
    <property type="entry name" value="UvrD-like_ATP-bd"/>
</dbReference>
<sequence length="736" mass="86437">MNNFDESQKEELDYLEKTLSIIKKEIKKEEEALNLKLGNVISSRREMWENTSHGSEDFDKIPEMIAYLNEADTKTRDYIGTEKRIDRYNRLIKVPYFGRFDFSEEGFGDREKIYIGLCNLMDSEKEDIYVYDWRAPISSIFYRNELGKAFYKSPVGIVNGEVLLKRQYKIEDSKLKYFFDSSIKINDEILQEILGRNSSPKMKSIVETIQKEQDIIIRNTESDLLIVQGAAGSGKTSIALHRIAFLLYEGLNSKLSANNVMIISPNSIFSKYISDVLPELGEENVEQLTFDDFVQGEKRQNQMERLMELQGSEEFVIKLESIKFKGSSEFVEIIDRVIKYYERKLIPFKDVYYNGKIIETAQQLKDVFLNNKINMPAAKRLKRLENMILNKIHPLRKKRLEAIEKVVERTTESHSLEIKSFSRLIAIKEANKLMEYIHSFTEIDYMRLYKLIFKDKDLFFRLSKGIKLPDNIEKIITETNKNLNRGFISYEDSAALLYIKLKMAGNEDFGEIKQVVIDEAQDYYPIHYHIFNLLFRNAKYTVLGDFNQTLERSGDDNIYDYVERILLKAKSFKVTLNKSYRSSFEINAFNQRLLNKKQDIISFERHEAEPEVKFMEDLNQLDKSLCEDVRKFYQRGYKSIAIICKTKEEARDIQIRLKDSIDIKVLNDRNYEKKNSLLVVPSYLAKGLEFDVVLVYNVSKVNYKSDFDKRLLYIACTRALHQLTLYYTGEKSEFIL</sequence>
<accession>A0ABU4JTT3</accession>
<keyword evidence="1 5" id="KW-0547">Nucleotide-binding</keyword>
<dbReference type="Pfam" id="PF00580">
    <property type="entry name" value="UvrD-helicase"/>
    <property type="match status" value="1"/>
</dbReference>
<dbReference type="PANTHER" id="PTHR11070:SF17">
    <property type="entry name" value="DNA HELICASE IV"/>
    <property type="match status" value="1"/>
</dbReference>
<protein>
    <submittedName>
        <fullName evidence="7">AAA family ATPase</fullName>
    </submittedName>
</protein>
<evidence type="ECO:0000259" key="6">
    <source>
        <dbReference type="PROSITE" id="PS51198"/>
    </source>
</evidence>
<dbReference type="SUPFAM" id="SSF52540">
    <property type="entry name" value="P-loop containing nucleoside triphosphate hydrolases"/>
    <property type="match status" value="1"/>
</dbReference>